<proteinExistence type="predicted"/>
<gene>
    <name evidence="2" type="ORF">G7Z17_g5668</name>
</gene>
<evidence type="ECO:0000313" key="3">
    <source>
        <dbReference type="Proteomes" id="UP000722485"/>
    </source>
</evidence>
<evidence type="ECO:0000256" key="1">
    <source>
        <dbReference type="SAM" id="MobiDB-lite"/>
    </source>
</evidence>
<sequence>MGNDTPATVVAGYESETPRLEQRHPDPTSRSDIPNGFKSALAEKGTRATIPIKESSRGGRGRRRRPRRYGGGRRGCGGGGAATAAAAEDSGKLADRLAIPKRYSSGDTTVTQTRLKMYMQKS</sequence>
<reference evidence="2" key="1">
    <citation type="submission" date="2020-03" db="EMBL/GenBank/DDBJ databases">
        <title>Draft Genome Sequence of Cylindrodendrum hubeiense.</title>
        <authorList>
            <person name="Buettner E."/>
            <person name="Kellner H."/>
        </authorList>
    </citation>
    <scope>NUCLEOTIDE SEQUENCE</scope>
    <source>
        <strain evidence="2">IHI 201604</strain>
    </source>
</reference>
<protein>
    <submittedName>
        <fullName evidence="2">Uncharacterized protein</fullName>
    </submittedName>
</protein>
<dbReference type="AlphaFoldDB" id="A0A9P5HCH9"/>
<feature type="compositionally biased region" description="Gly residues" evidence="1">
    <location>
        <begin position="72"/>
        <end position="81"/>
    </location>
</feature>
<evidence type="ECO:0000313" key="2">
    <source>
        <dbReference type="EMBL" id="KAF7550504.1"/>
    </source>
</evidence>
<comment type="caution">
    <text evidence="2">The sequence shown here is derived from an EMBL/GenBank/DDBJ whole genome shotgun (WGS) entry which is preliminary data.</text>
</comment>
<feature type="compositionally biased region" description="Basic residues" evidence="1">
    <location>
        <begin position="59"/>
        <end position="71"/>
    </location>
</feature>
<feature type="compositionally biased region" description="Basic and acidic residues" evidence="1">
    <location>
        <begin position="16"/>
        <end position="29"/>
    </location>
</feature>
<dbReference type="Proteomes" id="UP000722485">
    <property type="component" value="Unassembled WGS sequence"/>
</dbReference>
<organism evidence="2 3">
    <name type="scientific">Cylindrodendrum hubeiense</name>
    <dbReference type="NCBI Taxonomy" id="595255"/>
    <lineage>
        <taxon>Eukaryota</taxon>
        <taxon>Fungi</taxon>
        <taxon>Dikarya</taxon>
        <taxon>Ascomycota</taxon>
        <taxon>Pezizomycotina</taxon>
        <taxon>Sordariomycetes</taxon>
        <taxon>Hypocreomycetidae</taxon>
        <taxon>Hypocreales</taxon>
        <taxon>Nectriaceae</taxon>
        <taxon>Cylindrodendrum</taxon>
    </lineage>
</organism>
<name>A0A9P5HCH9_9HYPO</name>
<accession>A0A9P5HCH9</accession>
<dbReference type="EMBL" id="JAANBB010000097">
    <property type="protein sequence ID" value="KAF7550504.1"/>
    <property type="molecule type" value="Genomic_DNA"/>
</dbReference>
<keyword evidence="3" id="KW-1185">Reference proteome</keyword>
<feature type="region of interest" description="Disordered" evidence="1">
    <location>
        <begin position="1"/>
        <end position="88"/>
    </location>
</feature>